<dbReference type="RefSeq" id="WP_307343043.1">
    <property type="nucleotide sequence ID" value="NZ_JAUSUD010000014.1"/>
</dbReference>
<evidence type="ECO:0000313" key="2">
    <source>
        <dbReference type="EMBL" id="MDQ0231678.1"/>
    </source>
</evidence>
<keyword evidence="1" id="KW-1133">Transmembrane helix</keyword>
<keyword evidence="1" id="KW-0472">Membrane</keyword>
<dbReference type="Proteomes" id="UP001234495">
    <property type="component" value="Unassembled WGS sequence"/>
</dbReference>
<dbReference type="EMBL" id="JAUSUD010000014">
    <property type="protein sequence ID" value="MDQ0231678.1"/>
    <property type="molecule type" value="Genomic_DNA"/>
</dbReference>
<feature type="transmembrane region" description="Helical" evidence="1">
    <location>
        <begin position="7"/>
        <end position="25"/>
    </location>
</feature>
<protein>
    <submittedName>
        <fullName evidence="2">Uncharacterized protein</fullName>
    </submittedName>
</protein>
<evidence type="ECO:0000313" key="3">
    <source>
        <dbReference type="Proteomes" id="UP001234495"/>
    </source>
</evidence>
<keyword evidence="1" id="KW-0812">Transmembrane</keyword>
<evidence type="ECO:0000256" key="1">
    <source>
        <dbReference type="SAM" id="Phobius"/>
    </source>
</evidence>
<reference evidence="2 3" key="1">
    <citation type="submission" date="2023-07" db="EMBL/GenBank/DDBJ databases">
        <title>Genomic Encyclopedia of Type Strains, Phase IV (KMG-IV): sequencing the most valuable type-strain genomes for metagenomic binning, comparative biology and taxonomic classification.</title>
        <authorList>
            <person name="Goeker M."/>
        </authorList>
    </citation>
    <scope>NUCLEOTIDE SEQUENCE [LARGE SCALE GENOMIC DNA]</scope>
    <source>
        <strain evidence="2 3">DSM 29005</strain>
    </source>
</reference>
<organism evidence="2 3">
    <name type="scientific">Metabacillus malikii</name>
    <dbReference type="NCBI Taxonomy" id="1504265"/>
    <lineage>
        <taxon>Bacteria</taxon>
        <taxon>Bacillati</taxon>
        <taxon>Bacillota</taxon>
        <taxon>Bacilli</taxon>
        <taxon>Bacillales</taxon>
        <taxon>Bacillaceae</taxon>
        <taxon>Metabacillus</taxon>
    </lineage>
</organism>
<keyword evidence="3" id="KW-1185">Reference proteome</keyword>
<accession>A0ABT9ZJF4</accession>
<sequence length="229" mass="26544">MRQKKLLFAILGIVIGIGIILIYFSKPAPFLTHQQLVKQINENIPDANPETIQDTIFIDDSHVFAPFITEKNEYGISLWEWQHGSWAPIRITTSGEPTVWKIKHNNLSTYRIVWNYHPKDQIQSFAIFYIRERGFSSSSNKEIYLPRIELSHNITVDEGSYGLREIPEFWLPIMDGVKENISYGFMTYNADDHIIFPEETLHGIGYSYGENYEDVRLLDENEIDGVVGE</sequence>
<proteinExistence type="predicted"/>
<comment type="caution">
    <text evidence="2">The sequence shown here is derived from an EMBL/GenBank/DDBJ whole genome shotgun (WGS) entry which is preliminary data.</text>
</comment>
<gene>
    <name evidence="2" type="ORF">J2S19_002962</name>
</gene>
<name>A0ABT9ZJF4_9BACI</name>